<evidence type="ECO:0000256" key="1">
    <source>
        <dbReference type="ARBA" id="ARBA00001947"/>
    </source>
</evidence>
<dbReference type="PANTHER" id="PTHR42683">
    <property type="entry name" value="ALDEHYDE REDUCTASE"/>
    <property type="match status" value="1"/>
</dbReference>
<dbReference type="InterPro" id="IPR020843">
    <property type="entry name" value="ER"/>
</dbReference>
<dbReference type="Gene3D" id="3.40.50.720">
    <property type="entry name" value="NAD(P)-binding Rossmann-like Domain"/>
    <property type="match status" value="1"/>
</dbReference>
<dbReference type="InterPro" id="IPR011032">
    <property type="entry name" value="GroES-like_sf"/>
</dbReference>
<comment type="cofactor">
    <cofactor evidence="1 11">
        <name>Zn(2+)</name>
        <dbReference type="ChEBI" id="CHEBI:29105"/>
    </cofactor>
</comment>
<evidence type="ECO:0000256" key="10">
    <source>
        <dbReference type="ARBA" id="ARBA00050997"/>
    </source>
</evidence>
<comment type="subunit">
    <text evidence="3">Homodimer.</text>
</comment>
<evidence type="ECO:0000256" key="9">
    <source>
        <dbReference type="ARBA" id="ARBA00024074"/>
    </source>
</evidence>
<dbReference type="SUPFAM" id="SSF50129">
    <property type="entry name" value="GroES-like"/>
    <property type="match status" value="1"/>
</dbReference>
<dbReference type="SUPFAM" id="SSF51735">
    <property type="entry name" value="NAD(P)-binding Rossmann-fold domains"/>
    <property type="match status" value="1"/>
</dbReference>
<evidence type="ECO:0000256" key="8">
    <source>
        <dbReference type="ARBA" id="ARBA00023002"/>
    </source>
</evidence>
<dbReference type="EC" id="1.1.1.2" evidence="9"/>
<dbReference type="Proteomes" id="UP000275078">
    <property type="component" value="Unassembled WGS sequence"/>
</dbReference>
<evidence type="ECO:0000256" key="2">
    <source>
        <dbReference type="ARBA" id="ARBA00008072"/>
    </source>
</evidence>
<gene>
    <name evidence="13" type="ORF">BJ508DRAFT_411874</name>
</gene>
<dbReference type="FunFam" id="3.40.50.720:FF:000158">
    <property type="entry name" value="Zinc-binding alcohol dehydrogenase"/>
    <property type="match status" value="1"/>
</dbReference>
<evidence type="ECO:0000256" key="4">
    <source>
        <dbReference type="ARBA" id="ARBA00022553"/>
    </source>
</evidence>
<keyword evidence="7" id="KW-0521">NADP</keyword>
<sequence>MSSGLHLTKHKGWRGHSPNVLEEGFVYEEYEPKTWEEDDVEIAISHCGVCGSDMHTITSNWPWGCPYPLCVGHEIVGKAIRVGKNVTDIKVGDRVGVGAQVSSCGKSDCPECSTGVHNYCAKAVSTYAGRFPDGKVAQGGYADHIRAQANFVCKIPDNVTSTQAASFFCAGVTMYSPLKKYNAGPTKDVGIIGIGGLGHYGLLIASAMGSKSVVAISRSSRKKQEAIDAGATKFIATGEDDAWFKTHKRTLDLIVSTADSDNFPINNYLQLLKPNGVFVQVGASATGSLENFSVWSLLANGLTYTSSLVGSPGEIRELLQLVSEKNIQPLTEERKMSDCTQVLRDQKDGKAKGRYVLVNENFERNSKL</sequence>
<protein>
    <recommendedName>
        <fullName evidence="9">alcohol dehydrogenase (NADP(+))</fullName>
        <ecNumber evidence="9">1.1.1.2</ecNumber>
    </recommendedName>
</protein>
<evidence type="ECO:0000313" key="14">
    <source>
        <dbReference type="Proteomes" id="UP000275078"/>
    </source>
</evidence>
<evidence type="ECO:0000256" key="3">
    <source>
        <dbReference type="ARBA" id="ARBA00011738"/>
    </source>
</evidence>
<dbReference type="GO" id="GO:0008106">
    <property type="term" value="F:alcohol dehydrogenase (NADP+) activity"/>
    <property type="evidence" value="ECO:0007669"/>
    <property type="project" value="UniProtKB-EC"/>
</dbReference>
<evidence type="ECO:0000256" key="5">
    <source>
        <dbReference type="ARBA" id="ARBA00022723"/>
    </source>
</evidence>
<evidence type="ECO:0000313" key="13">
    <source>
        <dbReference type="EMBL" id="RPA85459.1"/>
    </source>
</evidence>
<dbReference type="CDD" id="cd05283">
    <property type="entry name" value="CAD1"/>
    <property type="match status" value="1"/>
</dbReference>
<comment type="similarity">
    <text evidence="2 11">Belongs to the zinc-containing alcohol dehydrogenase family.</text>
</comment>
<dbReference type="Pfam" id="PF00107">
    <property type="entry name" value="ADH_zinc_N"/>
    <property type="match status" value="1"/>
</dbReference>
<dbReference type="InterPro" id="IPR013149">
    <property type="entry name" value="ADH-like_C"/>
</dbReference>
<accession>A0A3N4IHZ4</accession>
<dbReference type="GO" id="GO:0008270">
    <property type="term" value="F:zinc ion binding"/>
    <property type="evidence" value="ECO:0007669"/>
    <property type="project" value="InterPro"/>
</dbReference>
<dbReference type="InterPro" id="IPR013154">
    <property type="entry name" value="ADH-like_N"/>
</dbReference>
<keyword evidence="6 11" id="KW-0862">Zinc</keyword>
<evidence type="ECO:0000259" key="12">
    <source>
        <dbReference type="SMART" id="SM00829"/>
    </source>
</evidence>
<dbReference type="AlphaFoldDB" id="A0A3N4IHZ4"/>
<keyword evidence="14" id="KW-1185">Reference proteome</keyword>
<proteinExistence type="inferred from homology"/>
<dbReference type="InterPro" id="IPR036291">
    <property type="entry name" value="NAD(P)-bd_dom_sf"/>
</dbReference>
<dbReference type="SMART" id="SM00829">
    <property type="entry name" value="PKS_ER"/>
    <property type="match status" value="1"/>
</dbReference>
<dbReference type="EMBL" id="ML119653">
    <property type="protein sequence ID" value="RPA85459.1"/>
    <property type="molecule type" value="Genomic_DNA"/>
</dbReference>
<keyword evidence="4" id="KW-0597">Phosphoprotein</keyword>
<reference evidence="13 14" key="1">
    <citation type="journal article" date="2018" name="Nat. Ecol. Evol.">
        <title>Pezizomycetes genomes reveal the molecular basis of ectomycorrhizal truffle lifestyle.</title>
        <authorList>
            <person name="Murat C."/>
            <person name="Payen T."/>
            <person name="Noel B."/>
            <person name="Kuo A."/>
            <person name="Morin E."/>
            <person name="Chen J."/>
            <person name="Kohler A."/>
            <person name="Krizsan K."/>
            <person name="Balestrini R."/>
            <person name="Da Silva C."/>
            <person name="Montanini B."/>
            <person name="Hainaut M."/>
            <person name="Levati E."/>
            <person name="Barry K.W."/>
            <person name="Belfiori B."/>
            <person name="Cichocki N."/>
            <person name="Clum A."/>
            <person name="Dockter R.B."/>
            <person name="Fauchery L."/>
            <person name="Guy J."/>
            <person name="Iotti M."/>
            <person name="Le Tacon F."/>
            <person name="Lindquist E.A."/>
            <person name="Lipzen A."/>
            <person name="Malagnac F."/>
            <person name="Mello A."/>
            <person name="Molinier V."/>
            <person name="Miyauchi S."/>
            <person name="Poulain J."/>
            <person name="Riccioni C."/>
            <person name="Rubini A."/>
            <person name="Sitrit Y."/>
            <person name="Splivallo R."/>
            <person name="Traeger S."/>
            <person name="Wang M."/>
            <person name="Zifcakova L."/>
            <person name="Wipf D."/>
            <person name="Zambonelli A."/>
            <person name="Paolocci F."/>
            <person name="Nowrousian M."/>
            <person name="Ottonello S."/>
            <person name="Baldrian P."/>
            <person name="Spatafora J.W."/>
            <person name="Henrissat B."/>
            <person name="Nagy L.G."/>
            <person name="Aury J.M."/>
            <person name="Wincker P."/>
            <person name="Grigoriev I.V."/>
            <person name="Bonfante P."/>
            <person name="Martin F.M."/>
        </authorList>
    </citation>
    <scope>NUCLEOTIDE SEQUENCE [LARGE SCALE GENOMIC DNA]</scope>
    <source>
        <strain evidence="13 14">RN42</strain>
    </source>
</reference>
<dbReference type="GO" id="GO:0006066">
    <property type="term" value="P:alcohol metabolic process"/>
    <property type="evidence" value="ECO:0007669"/>
    <property type="project" value="UniProtKB-ARBA"/>
</dbReference>
<dbReference type="InterPro" id="IPR047109">
    <property type="entry name" value="CAD-like"/>
</dbReference>
<dbReference type="PROSITE" id="PS00059">
    <property type="entry name" value="ADH_ZINC"/>
    <property type="match status" value="1"/>
</dbReference>
<evidence type="ECO:0000256" key="7">
    <source>
        <dbReference type="ARBA" id="ARBA00022857"/>
    </source>
</evidence>
<evidence type="ECO:0000256" key="6">
    <source>
        <dbReference type="ARBA" id="ARBA00022833"/>
    </source>
</evidence>
<name>A0A3N4IHZ4_ASCIM</name>
<comment type="catalytic activity">
    <reaction evidence="10">
        <text>a primary alcohol + NADP(+) = an aldehyde + NADPH + H(+)</text>
        <dbReference type="Rhea" id="RHEA:15937"/>
        <dbReference type="ChEBI" id="CHEBI:15378"/>
        <dbReference type="ChEBI" id="CHEBI:15734"/>
        <dbReference type="ChEBI" id="CHEBI:17478"/>
        <dbReference type="ChEBI" id="CHEBI:57783"/>
        <dbReference type="ChEBI" id="CHEBI:58349"/>
        <dbReference type="EC" id="1.1.1.2"/>
    </reaction>
    <physiologicalReaction direction="left-to-right" evidence="10">
        <dbReference type="Rhea" id="RHEA:15938"/>
    </physiologicalReaction>
    <physiologicalReaction direction="right-to-left" evidence="10">
        <dbReference type="Rhea" id="RHEA:15939"/>
    </physiologicalReaction>
</comment>
<evidence type="ECO:0000256" key="11">
    <source>
        <dbReference type="RuleBase" id="RU361277"/>
    </source>
</evidence>
<dbReference type="OrthoDB" id="1879366at2759"/>
<feature type="domain" description="Enoyl reductase (ER)" evidence="12">
    <location>
        <begin position="24"/>
        <end position="357"/>
    </location>
</feature>
<organism evidence="13 14">
    <name type="scientific">Ascobolus immersus RN42</name>
    <dbReference type="NCBI Taxonomy" id="1160509"/>
    <lineage>
        <taxon>Eukaryota</taxon>
        <taxon>Fungi</taxon>
        <taxon>Dikarya</taxon>
        <taxon>Ascomycota</taxon>
        <taxon>Pezizomycotina</taxon>
        <taxon>Pezizomycetes</taxon>
        <taxon>Pezizales</taxon>
        <taxon>Ascobolaceae</taxon>
        <taxon>Ascobolus</taxon>
    </lineage>
</organism>
<dbReference type="Gene3D" id="3.90.180.10">
    <property type="entry name" value="Medium-chain alcohol dehydrogenases, catalytic domain"/>
    <property type="match status" value="1"/>
</dbReference>
<dbReference type="STRING" id="1160509.A0A3N4IHZ4"/>
<keyword evidence="5 11" id="KW-0479">Metal-binding</keyword>
<keyword evidence="8" id="KW-0560">Oxidoreductase</keyword>
<dbReference type="InterPro" id="IPR002328">
    <property type="entry name" value="ADH_Zn_CS"/>
</dbReference>
<dbReference type="Pfam" id="PF08240">
    <property type="entry name" value="ADH_N"/>
    <property type="match status" value="1"/>
</dbReference>